<keyword evidence="2 4" id="KW-0808">Transferase</keyword>
<dbReference type="Proteomes" id="UP000195787">
    <property type="component" value="Unassembled WGS sequence"/>
</dbReference>
<dbReference type="InterPro" id="IPR028098">
    <property type="entry name" value="Glyco_trans_4-like_N"/>
</dbReference>
<feature type="domain" description="Glycosyltransferase subfamily 4-like N-terminal" evidence="3">
    <location>
        <begin position="180"/>
        <end position="358"/>
    </location>
</feature>
<organism evidence="4 5">
    <name type="scientific">Agrococcus casei LMG 22410</name>
    <dbReference type="NCBI Taxonomy" id="1255656"/>
    <lineage>
        <taxon>Bacteria</taxon>
        <taxon>Bacillati</taxon>
        <taxon>Actinomycetota</taxon>
        <taxon>Actinomycetes</taxon>
        <taxon>Micrococcales</taxon>
        <taxon>Microbacteriaceae</taxon>
        <taxon>Agrococcus</taxon>
    </lineage>
</organism>
<evidence type="ECO:0000256" key="1">
    <source>
        <dbReference type="ARBA" id="ARBA00022676"/>
    </source>
</evidence>
<evidence type="ECO:0000256" key="2">
    <source>
        <dbReference type="ARBA" id="ARBA00022679"/>
    </source>
</evidence>
<gene>
    <name evidence="4" type="ORF">CZ674_03710</name>
</gene>
<proteinExistence type="predicted"/>
<keyword evidence="5" id="KW-1185">Reference proteome</keyword>
<evidence type="ECO:0000313" key="5">
    <source>
        <dbReference type="Proteomes" id="UP000195787"/>
    </source>
</evidence>
<name>A0A1R4FBL3_9MICO</name>
<protein>
    <submittedName>
        <fullName evidence="4">Glycosyl transferase, group 1 family protein</fullName>
    </submittedName>
</protein>
<dbReference type="PANTHER" id="PTHR12526">
    <property type="entry name" value="GLYCOSYLTRANSFERASE"/>
    <property type="match status" value="1"/>
</dbReference>
<keyword evidence="1" id="KW-0328">Glycosyltransferase</keyword>
<dbReference type="Pfam" id="PF13692">
    <property type="entry name" value="Glyco_trans_1_4"/>
    <property type="match status" value="1"/>
</dbReference>
<accession>A0A1R4FBL3</accession>
<dbReference type="AlphaFoldDB" id="A0A1R4FBL3"/>
<reference evidence="4 5" key="1">
    <citation type="submission" date="2017-02" db="EMBL/GenBank/DDBJ databases">
        <authorList>
            <person name="Peterson S.W."/>
        </authorList>
    </citation>
    <scope>NUCLEOTIDE SEQUENCE [LARGE SCALE GENOMIC DNA]</scope>
    <source>
        <strain evidence="4 5">LMG 22410</strain>
    </source>
</reference>
<dbReference type="Pfam" id="PF13579">
    <property type="entry name" value="Glyco_trans_4_4"/>
    <property type="match status" value="1"/>
</dbReference>
<sequence length="568" mass="60390">MVQLKRAAVNAPTIALSGVRSLAHDPVMFGMQVTRRFAGLRSVLDDLTGRGESRAATLLHLWSAGEQDALTEQLQRDAASVEGLGVVGAEIATAAGHPDLVVDDVRLRPIARARAAWMLGDVETAFAMVPYRSRYAKTLVAERAMMTPGMRLSVGIGDASACGDTVLHVLTNSLPHTQSGYTIRSHNVLLAQRQAGLGVEAVTRPGYPLVTGSIDAQAADVVEGISYARVLPAILASQPDRRLQQHARAIVRIGAGARLLHTTTNYANAIAVQAAAGVLGIPWAYEVRGMQEQTWIATLHSAEARERAVRSERYRLIRAREAQLASASDVVFTLSEGMRQDLISRGVDGESVHVMPNGIPAARLEQPCVLPSDARADLGLPRDGFWVGAVSSLVGYEGFDTLIDAVKRIRASGTDVRLLLVGDGVERPALVQQAADLGEAAVLPGRVDAAQAQRYLSALDVVVVPRRDLEVTRSVAPLKPIEALAAGKPLLVSDLPPLTETIGDELVTAGCAVAPSDAGALADALTRLSGDESLRARLGELGRARAAKRTWEHAGERYAEHYARLTGG</sequence>
<evidence type="ECO:0000259" key="3">
    <source>
        <dbReference type="Pfam" id="PF13579"/>
    </source>
</evidence>
<evidence type="ECO:0000313" key="4">
    <source>
        <dbReference type="EMBL" id="SJM53267.1"/>
    </source>
</evidence>
<dbReference type="Gene3D" id="3.40.50.2000">
    <property type="entry name" value="Glycogen Phosphorylase B"/>
    <property type="match status" value="2"/>
</dbReference>
<dbReference type="GO" id="GO:0016757">
    <property type="term" value="F:glycosyltransferase activity"/>
    <property type="evidence" value="ECO:0007669"/>
    <property type="project" value="UniProtKB-KW"/>
</dbReference>
<dbReference type="CDD" id="cd03801">
    <property type="entry name" value="GT4_PimA-like"/>
    <property type="match status" value="1"/>
</dbReference>
<dbReference type="EMBL" id="FUHU01000020">
    <property type="protein sequence ID" value="SJM53267.1"/>
    <property type="molecule type" value="Genomic_DNA"/>
</dbReference>
<dbReference type="PANTHER" id="PTHR12526:SF637">
    <property type="entry name" value="GLYCOSYLTRANSFERASE EPSF-RELATED"/>
    <property type="match status" value="1"/>
</dbReference>
<dbReference type="SUPFAM" id="SSF53756">
    <property type="entry name" value="UDP-Glycosyltransferase/glycogen phosphorylase"/>
    <property type="match status" value="1"/>
</dbReference>